<dbReference type="PROSITE" id="PS01119">
    <property type="entry name" value="COPPER_FIST_1"/>
    <property type="match status" value="1"/>
</dbReference>
<dbReference type="InterPro" id="IPR001083">
    <property type="entry name" value="Cu_fist_DNA-bd_dom"/>
</dbReference>
<feature type="compositionally biased region" description="Low complexity" evidence="8">
    <location>
        <begin position="112"/>
        <end position="169"/>
    </location>
</feature>
<keyword evidence="6" id="KW-0804">Transcription</keyword>
<evidence type="ECO:0000313" key="10">
    <source>
        <dbReference type="EMBL" id="KAA8917414.1"/>
    </source>
</evidence>
<evidence type="ECO:0000256" key="4">
    <source>
        <dbReference type="ARBA" id="ARBA00023008"/>
    </source>
</evidence>
<evidence type="ECO:0000256" key="6">
    <source>
        <dbReference type="ARBA" id="ARBA00023163"/>
    </source>
</evidence>
<dbReference type="SMART" id="SM01090">
    <property type="entry name" value="Copper-fist"/>
    <property type="match status" value="1"/>
</dbReference>
<name>A0A642VDF4_9ASCO</name>
<dbReference type="VEuPathDB" id="FungiDB:TRICI_000437"/>
<dbReference type="Gene3D" id="3.90.430.10">
    <property type="entry name" value="Copper fist DNA-binding domain"/>
    <property type="match status" value="1"/>
</dbReference>
<dbReference type="Pfam" id="PF00649">
    <property type="entry name" value="Copper-fist"/>
    <property type="match status" value="1"/>
</dbReference>
<evidence type="ECO:0000256" key="3">
    <source>
        <dbReference type="ARBA" id="ARBA00022833"/>
    </source>
</evidence>
<evidence type="ECO:0000259" key="9">
    <source>
        <dbReference type="PROSITE" id="PS50073"/>
    </source>
</evidence>
<feature type="region of interest" description="Disordered" evidence="8">
    <location>
        <begin position="112"/>
        <end position="172"/>
    </location>
</feature>
<dbReference type="PROSITE" id="PS50073">
    <property type="entry name" value="COPPER_FIST_2"/>
    <property type="match status" value="1"/>
</dbReference>
<dbReference type="SMART" id="SM00412">
    <property type="entry name" value="Cu_FIST"/>
    <property type="match status" value="1"/>
</dbReference>
<dbReference type="SUPFAM" id="SSF57879">
    <property type="entry name" value="Zinc domain conserved in yeast copper-regulated transcription factors"/>
    <property type="match status" value="1"/>
</dbReference>
<keyword evidence="5" id="KW-0805">Transcription regulation</keyword>
<dbReference type="GO" id="GO:0005507">
    <property type="term" value="F:copper ion binding"/>
    <property type="evidence" value="ECO:0007669"/>
    <property type="project" value="InterPro"/>
</dbReference>
<dbReference type="GO" id="GO:0000981">
    <property type="term" value="F:DNA-binding transcription factor activity, RNA polymerase II-specific"/>
    <property type="evidence" value="ECO:0007669"/>
    <property type="project" value="TreeGrafter"/>
</dbReference>
<feature type="domain" description="Copper-fist" evidence="9">
    <location>
        <begin position="1"/>
        <end position="40"/>
    </location>
</feature>
<evidence type="ECO:0000256" key="8">
    <source>
        <dbReference type="SAM" id="MobiDB-lite"/>
    </source>
</evidence>
<evidence type="ECO:0000256" key="5">
    <source>
        <dbReference type="ARBA" id="ARBA00023015"/>
    </source>
</evidence>
<dbReference type="OrthoDB" id="5600085at2759"/>
<dbReference type="Proteomes" id="UP000761534">
    <property type="component" value="Unassembled WGS sequence"/>
</dbReference>
<dbReference type="GO" id="GO:0006878">
    <property type="term" value="P:intracellular copper ion homeostasis"/>
    <property type="evidence" value="ECO:0007669"/>
    <property type="project" value="TreeGrafter"/>
</dbReference>
<proteinExistence type="predicted"/>
<reference evidence="10" key="1">
    <citation type="journal article" date="2019" name="G3 (Bethesda)">
        <title>Genome Assemblies of Two Rare Opportunistic Yeast Pathogens: Diutina rugosa (syn. Candida rugosa) and Trichomonascus ciferrii (syn. Candida ciferrii).</title>
        <authorList>
            <person name="Mixao V."/>
            <person name="Saus E."/>
            <person name="Hansen A.P."/>
            <person name="Lass-Florl C."/>
            <person name="Gabaldon T."/>
        </authorList>
    </citation>
    <scope>NUCLEOTIDE SEQUENCE</scope>
    <source>
        <strain evidence="10">CBS 4856</strain>
    </source>
</reference>
<dbReference type="EMBL" id="SWFS01000036">
    <property type="protein sequence ID" value="KAA8917414.1"/>
    <property type="molecule type" value="Genomic_DNA"/>
</dbReference>
<dbReference type="FunFam" id="3.90.430.10:FF:000001">
    <property type="entry name" value="Copper fist DNA-binding protein"/>
    <property type="match status" value="1"/>
</dbReference>
<evidence type="ECO:0000256" key="7">
    <source>
        <dbReference type="ARBA" id="ARBA00023242"/>
    </source>
</evidence>
<keyword evidence="3" id="KW-0862">Zinc</keyword>
<comment type="subcellular location">
    <subcellularLocation>
        <location evidence="1">Nucleus</location>
    </subcellularLocation>
</comment>
<keyword evidence="2" id="KW-0479">Metal-binding</keyword>
<organism evidence="10 11">
    <name type="scientific">Trichomonascus ciferrii</name>
    <dbReference type="NCBI Taxonomy" id="44093"/>
    <lineage>
        <taxon>Eukaryota</taxon>
        <taxon>Fungi</taxon>
        <taxon>Dikarya</taxon>
        <taxon>Ascomycota</taxon>
        <taxon>Saccharomycotina</taxon>
        <taxon>Dipodascomycetes</taxon>
        <taxon>Dipodascales</taxon>
        <taxon>Trichomonascaceae</taxon>
        <taxon>Trichomonascus</taxon>
        <taxon>Trichomonascus ciferrii complex</taxon>
    </lineage>
</organism>
<dbReference type="PANTHER" id="PTHR28088">
    <property type="entry name" value="TRANSCRIPTIONAL ACTIVATOR HAA1-RELATED"/>
    <property type="match status" value="1"/>
</dbReference>
<dbReference type="GO" id="GO:0006879">
    <property type="term" value="P:intracellular iron ion homeostasis"/>
    <property type="evidence" value="ECO:0007669"/>
    <property type="project" value="TreeGrafter"/>
</dbReference>
<keyword evidence="7" id="KW-0539">Nucleus</keyword>
<dbReference type="InterPro" id="IPR036395">
    <property type="entry name" value="Cu_fist_DNA-bd_dom_sf"/>
</dbReference>
<accession>A0A642VDF4</accession>
<keyword evidence="11" id="KW-1185">Reference proteome</keyword>
<evidence type="ECO:0000256" key="2">
    <source>
        <dbReference type="ARBA" id="ARBA00022723"/>
    </source>
</evidence>
<dbReference type="PRINTS" id="PR00617">
    <property type="entry name" value="COPPERFIST"/>
</dbReference>
<dbReference type="InterPro" id="IPR051763">
    <property type="entry name" value="Copper_Homeo_Regul"/>
</dbReference>
<evidence type="ECO:0000313" key="11">
    <source>
        <dbReference type="Proteomes" id="UP000761534"/>
    </source>
</evidence>
<gene>
    <name evidence="10" type="ORF">TRICI_000437</name>
</gene>
<dbReference type="GO" id="GO:0005634">
    <property type="term" value="C:nucleus"/>
    <property type="evidence" value="ECO:0007669"/>
    <property type="project" value="UniProtKB-SubCell"/>
</dbReference>
<comment type="caution">
    <text evidence="10">The sequence shown here is derived from an EMBL/GenBank/DDBJ whole genome shotgun (WGS) entry which is preliminary data.</text>
</comment>
<dbReference type="PANTHER" id="PTHR28088:SF5">
    <property type="entry name" value="TRANSCRIPTIONAL ACTIVATOR HAA1-RELATED"/>
    <property type="match status" value="1"/>
</dbReference>
<dbReference type="AlphaFoldDB" id="A0A642VDF4"/>
<protein>
    <recommendedName>
        <fullName evidence="9">Copper-fist domain-containing protein</fullName>
    </recommendedName>
</protein>
<evidence type="ECO:0000256" key="1">
    <source>
        <dbReference type="ARBA" id="ARBA00004123"/>
    </source>
</evidence>
<dbReference type="GO" id="GO:0000978">
    <property type="term" value="F:RNA polymerase II cis-regulatory region sequence-specific DNA binding"/>
    <property type="evidence" value="ECO:0007669"/>
    <property type="project" value="TreeGrafter"/>
</dbReference>
<dbReference type="GO" id="GO:0045944">
    <property type="term" value="P:positive regulation of transcription by RNA polymerase II"/>
    <property type="evidence" value="ECO:0007669"/>
    <property type="project" value="TreeGrafter"/>
</dbReference>
<keyword evidence="4" id="KW-0186">Copper</keyword>
<sequence length="336" mass="36011">MVFIDGVKYACDRCIRGHRVTSCQHTDAPLTMIKPKGRPTTQCAHCREHRKSKQLHTKCLCGSKNPPHATTCPCHMDPDLCTCARKKTGLRRTASNPPTAVPPVAAQAVATATAATPATDGPVRSASTTSLVSRRSSTMRGRTRSRNATVSSTTSTASTASTNSSVLTAPSMEHQPPMFDWQNFTKPHPNNPIPLEEPRTTPMAIPLDDTSSIEGSRPGSDYMAPFPLANTAMSSFTPTTTYSTPNYVSDQDMYAGGVVPIVESNPTSVPLSSKSSEIDLFGGFDFLDYTSPEAPPFYPSEDPSAEVAAAAAQLLPPEVMNMSFDYAKPPQNNQGN</sequence>